<accession>A0A919IMR1</accession>
<comment type="caution">
    <text evidence="2">The sequence shown here is derived from an EMBL/GenBank/DDBJ whole genome shotgun (WGS) entry which is preliminary data.</text>
</comment>
<keyword evidence="3" id="KW-1185">Reference proteome</keyword>
<dbReference type="AlphaFoldDB" id="A0A919IMR1"/>
<reference evidence="2" key="1">
    <citation type="submission" date="2021-01" db="EMBL/GenBank/DDBJ databases">
        <title>Whole genome shotgun sequence of Actinoplanes cyaneus NBRC 14990.</title>
        <authorList>
            <person name="Komaki H."/>
            <person name="Tamura T."/>
        </authorList>
    </citation>
    <scope>NUCLEOTIDE SEQUENCE</scope>
    <source>
        <strain evidence="2">NBRC 14990</strain>
    </source>
</reference>
<feature type="region of interest" description="Disordered" evidence="1">
    <location>
        <begin position="96"/>
        <end position="115"/>
    </location>
</feature>
<evidence type="ECO:0000256" key="1">
    <source>
        <dbReference type="SAM" id="MobiDB-lite"/>
    </source>
</evidence>
<dbReference type="Proteomes" id="UP000619479">
    <property type="component" value="Unassembled WGS sequence"/>
</dbReference>
<evidence type="ECO:0000313" key="2">
    <source>
        <dbReference type="EMBL" id="GID67891.1"/>
    </source>
</evidence>
<protein>
    <submittedName>
        <fullName evidence="2">Uncharacterized protein</fullName>
    </submittedName>
</protein>
<organism evidence="2 3">
    <name type="scientific">Actinoplanes cyaneus</name>
    <dbReference type="NCBI Taxonomy" id="52696"/>
    <lineage>
        <taxon>Bacteria</taxon>
        <taxon>Bacillati</taxon>
        <taxon>Actinomycetota</taxon>
        <taxon>Actinomycetes</taxon>
        <taxon>Micromonosporales</taxon>
        <taxon>Micromonosporaceae</taxon>
        <taxon>Actinoplanes</taxon>
    </lineage>
</organism>
<gene>
    <name evidence="2" type="ORF">Acy02nite_57720</name>
</gene>
<sequence length="195" mass="20723">MLSGVLVTSDLVASSDFRARVGAETPLALEVYCRHRVQVGDHEPAGADRGPDGEFVLTGVAVAVDPSCPLGGWVLEVDGIPFYVVESSAGRGAGVVPGVNDRLPGSDPEKPVPEQGARVRVRGSVSVADGYVAHDIGQALGRDIERLWRVRRIARLPRHGRGEPQQVPEISYPGGHHDYLLDLAAPPDAAQLGRF</sequence>
<name>A0A919IMR1_9ACTN</name>
<dbReference type="RefSeq" id="WP_203746106.1">
    <property type="nucleotide sequence ID" value="NZ_BAAAUC010000008.1"/>
</dbReference>
<proteinExistence type="predicted"/>
<evidence type="ECO:0000313" key="3">
    <source>
        <dbReference type="Proteomes" id="UP000619479"/>
    </source>
</evidence>
<dbReference type="EMBL" id="BOMH01000041">
    <property type="protein sequence ID" value="GID67891.1"/>
    <property type="molecule type" value="Genomic_DNA"/>
</dbReference>